<dbReference type="EMBL" id="HACG01026597">
    <property type="protein sequence ID" value="CEK73462.1"/>
    <property type="molecule type" value="Transcribed_RNA"/>
</dbReference>
<protein>
    <submittedName>
        <fullName evidence="1">Uncharacterized protein</fullName>
    </submittedName>
</protein>
<sequence>MGWPLVSGSLMNIMADRKHMQENTSPGPHKITSARACEYGEAMLPTRATLEQTPSPADLKFVGNSSGVYMKTPLKLAPIPSFPIIEKKVESILVTIVLPKVLSIVATNRPDPAVKNHPMITGFRPK</sequence>
<gene>
    <name evidence="1" type="primary">ORF86883</name>
</gene>
<dbReference type="AlphaFoldDB" id="A0A0B6ZYR9"/>
<proteinExistence type="predicted"/>
<accession>A0A0B6ZYR9</accession>
<name>A0A0B6ZYR9_9EUPU</name>
<evidence type="ECO:0000313" key="1">
    <source>
        <dbReference type="EMBL" id="CEK73462.1"/>
    </source>
</evidence>
<organism evidence="1">
    <name type="scientific">Arion vulgaris</name>
    <dbReference type="NCBI Taxonomy" id="1028688"/>
    <lineage>
        <taxon>Eukaryota</taxon>
        <taxon>Metazoa</taxon>
        <taxon>Spiralia</taxon>
        <taxon>Lophotrochozoa</taxon>
        <taxon>Mollusca</taxon>
        <taxon>Gastropoda</taxon>
        <taxon>Heterobranchia</taxon>
        <taxon>Euthyneura</taxon>
        <taxon>Panpulmonata</taxon>
        <taxon>Eupulmonata</taxon>
        <taxon>Stylommatophora</taxon>
        <taxon>Helicina</taxon>
        <taxon>Arionoidea</taxon>
        <taxon>Arionidae</taxon>
        <taxon>Arion</taxon>
    </lineage>
</organism>
<reference evidence="1" key="1">
    <citation type="submission" date="2014-12" db="EMBL/GenBank/DDBJ databases">
        <title>Insight into the proteome of Arion vulgaris.</title>
        <authorList>
            <person name="Aradska J."/>
            <person name="Bulat T."/>
            <person name="Smidak R."/>
            <person name="Sarate P."/>
            <person name="Gangsoo J."/>
            <person name="Sialana F."/>
            <person name="Bilban M."/>
            <person name="Lubec G."/>
        </authorList>
    </citation>
    <scope>NUCLEOTIDE SEQUENCE</scope>
    <source>
        <tissue evidence="1">Skin</tissue>
    </source>
</reference>